<protein>
    <submittedName>
        <fullName evidence="2">Transposase</fullName>
    </submittedName>
</protein>
<dbReference type="InterPro" id="IPR038721">
    <property type="entry name" value="IS701-like_DDE_dom"/>
</dbReference>
<accession>A0ABT7A3E2</accession>
<dbReference type="Pfam" id="PF13546">
    <property type="entry name" value="DDE_5"/>
    <property type="match status" value="1"/>
</dbReference>
<keyword evidence="3" id="KW-1185">Reference proteome</keyword>
<gene>
    <name evidence="2" type="ORF">NMN56_028385</name>
</gene>
<feature type="domain" description="Transposase IS701-like DDE" evidence="1">
    <location>
        <begin position="24"/>
        <end position="274"/>
    </location>
</feature>
<dbReference type="InterPro" id="IPR039365">
    <property type="entry name" value="IS701-like"/>
</dbReference>
<evidence type="ECO:0000313" key="2">
    <source>
        <dbReference type="EMBL" id="MDJ1135796.1"/>
    </source>
</evidence>
<sequence>MTATDARSVYSSRGSETGELISTVFAKLRRRDQLRKAQQYVYGLLEAPGRKSIRNIAALTGDRTAVQSLQHFVSSSPWHWNDPRVALARYAEDLVRPDIWVVRPMVIPKFGSHSVGVTQRRFPHQRRPVNCQEAYGVWLTSETSSVPVHWRLHLPSEWLEAPERRRAVGIPDTARAEPPPHSAACSAIEISGPEWGLSQRPVVLDCGEDTEGVGVAALLAARLPFLARIGGATAVIPRDGTGVRGSVRGPQSAEHLSEGAARQHRVVEWVDPALGLRRRSLAGVVPVVLPAADSGTPRGTLLLRYLFLLSEQEPLQTRPTAFWLTNLGDTSAETLVRLTKVVRRVHRDFSEVTDAVGIRDFEGRTYPGWHRHTTLASVAHAATMVRRRAGAPATPQYQGPAMP</sequence>
<dbReference type="RefSeq" id="WP_274046490.1">
    <property type="nucleotide sequence ID" value="NZ_JANCPR020000032.1"/>
</dbReference>
<dbReference type="PANTHER" id="PTHR33627:SF1">
    <property type="entry name" value="TRANSPOSASE"/>
    <property type="match status" value="1"/>
</dbReference>
<name>A0ABT7A3E2_9ACTN</name>
<organism evidence="2 3">
    <name type="scientific">Streptomyces iconiensis</name>
    <dbReference type="NCBI Taxonomy" id="1384038"/>
    <lineage>
        <taxon>Bacteria</taxon>
        <taxon>Bacillati</taxon>
        <taxon>Actinomycetota</taxon>
        <taxon>Actinomycetes</taxon>
        <taxon>Kitasatosporales</taxon>
        <taxon>Streptomycetaceae</taxon>
        <taxon>Streptomyces</taxon>
    </lineage>
</organism>
<dbReference type="PANTHER" id="PTHR33627">
    <property type="entry name" value="TRANSPOSASE"/>
    <property type="match status" value="1"/>
</dbReference>
<comment type="caution">
    <text evidence="2">The sequence shown here is derived from an EMBL/GenBank/DDBJ whole genome shotgun (WGS) entry which is preliminary data.</text>
</comment>
<evidence type="ECO:0000313" key="3">
    <source>
        <dbReference type="Proteomes" id="UP001214441"/>
    </source>
</evidence>
<reference evidence="2 3" key="1">
    <citation type="submission" date="2023-05" db="EMBL/GenBank/DDBJ databases">
        <title>Streptantibioticus silvisoli sp. nov., acidotolerant actinomycetes 1 from pine litter.</title>
        <authorList>
            <person name="Swiecimska M."/>
            <person name="Golinska P."/>
            <person name="Sangal V."/>
            <person name="Wachnowicz B."/>
            <person name="Goodfellow M."/>
        </authorList>
    </citation>
    <scope>NUCLEOTIDE SEQUENCE [LARGE SCALE GENOMIC DNA]</scope>
    <source>
        <strain evidence="2 3">DSM 42109</strain>
    </source>
</reference>
<dbReference type="EMBL" id="JANCPR020000032">
    <property type="protein sequence ID" value="MDJ1135796.1"/>
    <property type="molecule type" value="Genomic_DNA"/>
</dbReference>
<dbReference type="Proteomes" id="UP001214441">
    <property type="component" value="Unassembled WGS sequence"/>
</dbReference>
<proteinExistence type="predicted"/>
<evidence type="ECO:0000259" key="1">
    <source>
        <dbReference type="Pfam" id="PF13546"/>
    </source>
</evidence>